<keyword evidence="6" id="KW-1185">Reference proteome</keyword>
<keyword evidence="2" id="KW-0472">Membrane</keyword>
<dbReference type="PANTHER" id="PTHR42709:SF9">
    <property type="entry name" value="ALKALINE PHOSPHATASE LIKE PROTEIN"/>
    <property type="match status" value="1"/>
</dbReference>
<comment type="similarity">
    <text evidence="1">Belongs to the DedA family.</text>
</comment>
<dbReference type="CDD" id="cd03392">
    <property type="entry name" value="PAP2_like_2"/>
    <property type="match status" value="1"/>
</dbReference>
<feature type="transmembrane region" description="Helical" evidence="2">
    <location>
        <begin position="12"/>
        <end position="33"/>
    </location>
</feature>
<feature type="transmembrane region" description="Helical" evidence="2">
    <location>
        <begin position="139"/>
        <end position="160"/>
    </location>
</feature>
<dbReference type="InterPro" id="IPR032816">
    <property type="entry name" value="VTT_dom"/>
</dbReference>
<feature type="domain" description="VTT" evidence="4">
    <location>
        <begin position="33"/>
        <end position="159"/>
    </location>
</feature>
<dbReference type="Proteomes" id="UP000564644">
    <property type="component" value="Unassembled WGS sequence"/>
</dbReference>
<keyword evidence="2" id="KW-0812">Transmembrane</keyword>
<dbReference type="InterPro" id="IPR051311">
    <property type="entry name" value="DedA_domain"/>
</dbReference>
<evidence type="ECO:0000259" key="3">
    <source>
        <dbReference type="Pfam" id="PF01569"/>
    </source>
</evidence>
<evidence type="ECO:0000313" key="5">
    <source>
        <dbReference type="EMBL" id="MBB6734474.1"/>
    </source>
</evidence>
<feature type="transmembrane region" description="Helical" evidence="2">
    <location>
        <begin position="277"/>
        <end position="298"/>
    </location>
</feature>
<organism evidence="5 6">
    <name type="scientific">Cohnella zeiphila</name>
    <dbReference type="NCBI Taxonomy" id="2761120"/>
    <lineage>
        <taxon>Bacteria</taxon>
        <taxon>Bacillati</taxon>
        <taxon>Bacillota</taxon>
        <taxon>Bacilli</taxon>
        <taxon>Bacillales</taxon>
        <taxon>Paenibacillaceae</taxon>
        <taxon>Cohnella</taxon>
    </lineage>
</organism>
<feature type="transmembrane region" description="Helical" evidence="2">
    <location>
        <begin position="223"/>
        <end position="243"/>
    </location>
</feature>
<feature type="transmembrane region" description="Helical" evidence="2">
    <location>
        <begin position="53"/>
        <end position="75"/>
    </location>
</feature>
<proteinExistence type="inferred from homology"/>
<feature type="domain" description="Phosphatidic acid phosphatase type 2/haloperoxidase" evidence="3">
    <location>
        <begin position="338"/>
        <end position="412"/>
    </location>
</feature>
<name>A0A7X0SSU2_9BACL</name>
<dbReference type="AlphaFoldDB" id="A0A7X0SSU2"/>
<feature type="transmembrane region" description="Helical" evidence="2">
    <location>
        <begin position="373"/>
        <end position="391"/>
    </location>
</feature>
<evidence type="ECO:0000256" key="2">
    <source>
        <dbReference type="SAM" id="Phobius"/>
    </source>
</evidence>
<gene>
    <name evidence="5" type="ORF">H7C18_26455</name>
</gene>
<feature type="transmembrane region" description="Helical" evidence="2">
    <location>
        <begin position="172"/>
        <end position="193"/>
    </location>
</feature>
<keyword evidence="2" id="KW-1133">Transmembrane helix</keyword>
<comment type="caution">
    <text evidence="5">The sequence shown here is derived from an EMBL/GenBank/DDBJ whole genome shotgun (WGS) entry which is preliminary data.</text>
</comment>
<feature type="transmembrane region" description="Helical" evidence="2">
    <location>
        <begin position="403"/>
        <end position="423"/>
    </location>
</feature>
<protein>
    <submittedName>
        <fullName evidence="5">Bifunctional DedA family/phosphatase PAP2 family protein</fullName>
    </submittedName>
</protein>
<accession>A0A7X0SSU2</accession>
<dbReference type="InterPro" id="IPR036938">
    <property type="entry name" value="PAP2/HPO_sf"/>
</dbReference>
<evidence type="ECO:0000313" key="6">
    <source>
        <dbReference type="Proteomes" id="UP000564644"/>
    </source>
</evidence>
<dbReference type="Pfam" id="PF09335">
    <property type="entry name" value="VTT_dom"/>
    <property type="match status" value="1"/>
</dbReference>
<dbReference type="Gene3D" id="1.20.144.10">
    <property type="entry name" value="Phosphatidic acid phosphatase type 2/haloperoxidase"/>
    <property type="match status" value="1"/>
</dbReference>
<dbReference type="PANTHER" id="PTHR42709">
    <property type="entry name" value="ALKALINE PHOSPHATASE LIKE PROTEIN"/>
    <property type="match status" value="1"/>
</dbReference>
<reference evidence="5 6" key="1">
    <citation type="submission" date="2020-08" db="EMBL/GenBank/DDBJ databases">
        <title>Cohnella phylogeny.</title>
        <authorList>
            <person name="Dunlap C."/>
        </authorList>
    </citation>
    <scope>NUCLEOTIDE SEQUENCE [LARGE SCALE GENOMIC DNA]</scope>
    <source>
        <strain evidence="5 6">CBP 2801</strain>
    </source>
</reference>
<evidence type="ECO:0000259" key="4">
    <source>
        <dbReference type="Pfam" id="PF09335"/>
    </source>
</evidence>
<dbReference type="InterPro" id="IPR000326">
    <property type="entry name" value="PAP2/HPO"/>
</dbReference>
<dbReference type="Pfam" id="PF01569">
    <property type="entry name" value="PAP2"/>
    <property type="match status" value="1"/>
</dbReference>
<dbReference type="SUPFAM" id="SSF48317">
    <property type="entry name" value="Acid phosphatase/Vanadium-dependent haloperoxidase"/>
    <property type="match status" value="1"/>
</dbReference>
<evidence type="ECO:0000256" key="1">
    <source>
        <dbReference type="ARBA" id="ARBA00010792"/>
    </source>
</evidence>
<dbReference type="EMBL" id="JACJVO010000033">
    <property type="protein sequence ID" value="MBB6734474.1"/>
    <property type="molecule type" value="Genomic_DNA"/>
</dbReference>
<dbReference type="GO" id="GO:0005886">
    <property type="term" value="C:plasma membrane"/>
    <property type="evidence" value="ECO:0007669"/>
    <property type="project" value="TreeGrafter"/>
</dbReference>
<sequence length="436" mass="49537">MSYFNDLVIRLLELYGYLVLFFGLFLEMLAIPLPGELIMTYAGLTVYEGKLNWLLSIVIAGTGASLGMTIAYLIGYKLGRPFFEKYGSRFHFGPDKLDGISKWFDRYGNKMLIFAYFIPGVRHLTGYFSGTTRLPFRKYAVFAYSGAFFWVSVFITLGKLLGPEWERYHSAISLYMLAFGLLTAVGYLLFTIIRKHRSQIQLNVLTWLEKGLNRFKSTGKVQLLILSAGALFIVCFSFTIGLIQDFLANEFTQFDEVSGYVIARVFTPDWLTWMECMAAFGSYPFLLLPMAATLVWIGFHNKDRLLELTFFAVAMAGGEGLDEALRRGFHRFGPVGSHLSFPSEQVFMAVTVYGFSVYLAVRHRQKTRYRLTATLVVLALLVFIGISSVYMGTNYPSDVAAGYVFGGLWFTLNVALLEIFRLMRSRHLWPRTKLAI</sequence>
<dbReference type="RefSeq" id="WP_185132130.1">
    <property type="nucleotide sequence ID" value="NZ_JACJVO010000033.1"/>
</dbReference>